<evidence type="ECO:0000313" key="2">
    <source>
        <dbReference type="EMBL" id="EER44079.1"/>
    </source>
</evidence>
<dbReference type="HOGENOM" id="CLU_1041945_0_0_1"/>
<evidence type="ECO:0000313" key="3">
    <source>
        <dbReference type="Proteomes" id="UP000002624"/>
    </source>
</evidence>
<name>C6H6Q8_AJECH</name>
<protein>
    <submittedName>
        <fullName evidence="2">Uncharacterized protein</fullName>
    </submittedName>
</protein>
<gene>
    <name evidence="2" type="ORF">HCDG_02109</name>
</gene>
<feature type="region of interest" description="Disordered" evidence="1">
    <location>
        <begin position="248"/>
        <end position="267"/>
    </location>
</feature>
<reference evidence="3" key="1">
    <citation type="submission" date="2009-05" db="EMBL/GenBank/DDBJ databases">
        <title>The genome sequence of Ajellomyces capsulatus strain H143.</title>
        <authorList>
            <person name="Champion M."/>
            <person name="Cuomo C.A."/>
            <person name="Ma L.-J."/>
            <person name="Henn M.R."/>
            <person name="Sil A."/>
            <person name="Goldman B."/>
            <person name="Young S.K."/>
            <person name="Kodira C.D."/>
            <person name="Zeng Q."/>
            <person name="Koehrsen M."/>
            <person name="Alvarado L."/>
            <person name="Berlin A.M."/>
            <person name="Borenstein D."/>
            <person name="Chen Z."/>
            <person name="Engels R."/>
            <person name="Freedman E."/>
            <person name="Gellesch M."/>
            <person name="Goldberg J."/>
            <person name="Griggs A."/>
            <person name="Gujja S."/>
            <person name="Heiman D.I."/>
            <person name="Hepburn T.A."/>
            <person name="Howarth C."/>
            <person name="Jen D."/>
            <person name="Larson L."/>
            <person name="Lewis B."/>
            <person name="Mehta T."/>
            <person name="Park D."/>
            <person name="Pearson M."/>
            <person name="Roberts A."/>
            <person name="Saif S."/>
            <person name="Shea T.D."/>
            <person name="Shenoy N."/>
            <person name="Sisk P."/>
            <person name="Stolte C."/>
            <person name="Sykes S."/>
            <person name="Walk T."/>
            <person name="White J."/>
            <person name="Yandava C."/>
            <person name="Klein B."/>
            <person name="McEwen J.G."/>
            <person name="Puccia R."/>
            <person name="Goldman G.H."/>
            <person name="Felipe M.S."/>
            <person name="Nino-Vega G."/>
            <person name="San-Blas G."/>
            <person name="Taylor J.W."/>
            <person name="Mendoza L."/>
            <person name="Galagan J.E."/>
            <person name="Nusbaum C."/>
            <person name="Birren B.W."/>
        </authorList>
    </citation>
    <scope>NUCLEOTIDE SEQUENCE [LARGE SCALE GENOMIC DNA]</scope>
    <source>
        <strain evidence="3">H143</strain>
    </source>
</reference>
<accession>C6H6Q8</accession>
<organism evidence="2 3">
    <name type="scientific">Ajellomyces capsulatus (strain H143)</name>
    <name type="common">Darling's disease fungus</name>
    <name type="synonym">Histoplasma capsulatum</name>
    <dbReference type="NCBI Taxonomy" id="544712"/>
    <lineage>
        <taxon>Eukaryota</taxon>
        <taxon>Fungi</taxon>
        <taxon>Dikarya</taxon>
        <taxon>Ascomycota</taxon>
        <taxon>Pezizomycotina</taxon>
        <taxon>Eurotiomycetes</taxon>
        <taxon>Eurotiomycetidae</taxon>
        <taxon>Onygenales</taxon>
        <taxon>Ajellomycetaceae</taxon>
        <taxon>Histoplasma</taxon>
    </lineage>
</organism>
<dbReference type="AlphaFoldDB" id="C6H6Q8"/>
<evidence type="ECO:0000256" key="1">
    <source>
        <dbReference type="SAM" id="MobiDB-lite"/>
    </source>
</evidence>
<dbReference type="Proteomes" id="UP000002624">
    <property type="component" value="Unassembled WGS sequence"/>
</dbReference>
<feature type="compositionally biased region" description="Basic and acidic residues" evidence="1">
    <location>
        <begin position="253"/>
        <end position="267"/>
    </location>
</feature>
<sequence length="267" mass="30255">MNGSGVIRTFCPAIIEPRRPPSVEDELHKSSNGLCNYPVIKRAGSTGMRNDANAIEIEKGLIFGNARSHCAEHERHPQFLICMLTIILSNRIFHRGPLSSSQFVQLFFCRRSTTRRTAIVPSLMLKLNQVPFAMVPTQRRTPGIERPAAVQKIRKRHLARHKIARPLGRRPRIRARGEPAPTIRAGYRLALRLEGLTGWRIPLLCHLEKSQMPHSVSPLQPTESFADLKYCKSASDADHNATFNSRRFQRANSKPDRDVEEAVNHHN</sequence>
<dbReference type="EMBL" id="GG692420">
    <property type="protein sequence ID" value="EER44079.1"/>
    <property type="molecule type" value="Genomic_DNA"/>
</dbReference>
<dbReference type="VEuPathDB" id="FungiDB:HCDG_02109"/>
<proteinExistence type="predicted"/>